<reference evidence="1 2" key="1">
    <citation type="submission" date="2019-06" db="EMBL/GenBank/DDBJ databases">
        <title>Genomic Encyclopedia of Type Strains, Phase IV (KMG-V): Genome sequencing to study the core and pangenomes of soil and plant-associated prokaryotes.</title>
        <authorList>
            <person name="Whitman W."/>
        </authorList>
    </citation>
    <scope>NUCLEOTIDE SEQUENCE [LARGE SCALE GENOMIC DNA]</scope>
    <source>
        <strain evidence="1 2">BR 10355</strain>
    </source>
</reference>
<dbReference type="AlphaFoldDB" id="A0A560KRY5"/>
<proteinExistence type="predicted"/>
<accession>A0A560KRY5</accession>
<organism evidence="1 2">
    <name type="scientific">Bradyrhizobium macuxiense</name>
    <dbReference type="NCBI Taxonomy" id="1755647"/>
    <lineage>
        <taxon>Bacteria</taxon>
        <taxon>Pseudomonadati</taxon>
        <taxon>Pseudomonadota</taxon>
        <taxon>Alphaproteobacteria</taxon>
        <taxon>Hyphomicrobiales</taxon>
        <taxon>Nitrobacteraceae</taxon>
        <taxon>Bradyrhizobium</taxon>
    </lineage>
</organism>
<protein>
    <submittedName>
        <fullName evidence="1">Uncharacterized protein</fullName>
    </submittedName>
</protein>
<comment type="caution">
    <text evidence="1">The sequence shown here is derived from an EMBL/GenBank/DDBJ whole genome shotgun (WGS) entry which is preliminary data.</text>
</comment>
<dbReference type="EMBL" id="VITY01000031">
    <property type="protein sequence ID" value="TWB86028.1"/>
    <property type="molecule type" value="Genomic_DNA"/>
</dbReference>
<sequence length="44" mass="5067">MEHSSCDLYANSDKSYNWNVDWLELGIALDLLEIRYFLETAAVG</sequence>
<gene>
    <name evidence="1" type="ORF">FBZ93_13114</name>
</gene>
<name>A0A560KRY5_9BRAD</name>
<keyword evidence="2" id="KW-1185">Reference proteome</keyword>
<feature type="non-terminal residue" evidence="1">
    <location>
        <position position="44"/>
    </location>
</feature>
<evidence type="ECO:0000313" key="1">
    <source>
        <dbReference type="EMBL" id="TWB86028.1"/>
    </source>
</evidence>
<dbReference type="Proteomes" id="UP000321304">
    <property type="component" value="Unassembled WGS sequence"/>
</dbReference>
<evidence type="ECO:0000313" key="2">
    <source>
        <dbReference type="Proteomes" id="UP000321304"/>
    </source>
</evidence>